<organism evidence="2 3">
    <name type="scientific">Cyclobacterium lianum</name>
    <dbReference type="NCBI Taxonomy" id="388280"/>
    <lineage>
        <taxon>Bacteria</taxon>
        <taxon>Pseudomonadati</taxon>
        <taxon>Bacteroidota</taxon>
        <taxon>Cytophagia</taxon>
        <taxon>Cytophagales</taxon>
        <taxon>Cyclobacteriaceae</taxon>
        <taxon>Cyclobacterium</taxon>
    </lineage>
</organism>
<dbReference type="Proteomes" id="UP000184513">
    <property type="component" value="Unassembled WGS sequence"/>
</dbReference>
<dbReference type="EMBL" id="FRCY01000002">
    <property type="protein sequence ID" value="SHM58178.1"/>
    <property type="molecule type" value="Genomic_DNA"/>
</dbReference>
<dbReference type="GO" id="GO:0016209">
    <property type="term" value="F:antioxidant activity"/>
    <property type="evidence" value="ECO:0007669"/>
    <property type="project" value="InterPro"/>
</dbReference>
<evidence type="ECO:0000313" key="2">
    <source>
        <dbReference type="EMBL" id="SHM58178.1"/>
    </source>
</evidence>
<name>A0A1M7JYV7_9BACT</name>
<dbReference type="AlphaFoldDB" id="A0A1M7JYV7"/>
<dbReference type="STRING" id="388280.SAMN04488057_102217"/>
<dbReference type="PANTHER" id="PTHR42852">
    <property type="entry name" value="THIOL:DISULFIDE INTERCHANGE PROTEIN DSBE"/>
    <property type="match status" value="1"/>
</dbReference>
<accession>A0A1M7JYV7</accession>
<dbReference type="OrthoDB" id="6399635at2"/>
<dbReference type="InterPro" id="IPR036249">
    <property type="entry name" value="Thioredoxin-like_sf"/>
</dbReference>
<evidence type="ECO:0000313" key="3">
    <source>
        <dbReference type="Proteomes" id="UP000184513"/>
    </source>
</evidence>
<reference evidence="2 3" key="1">
    <citation type="submission" date="2016-11" db="EMBL/GenBank/DDBJ databases">
        <authorList>
            <person name="Jaros S."/>
            <person name="Januszkiewicz K."/>
            <person name="Wedrychowicz H."/>
        </authorList>
    </citation>
    <scope>NUCLEOTIDE SEQUENCE [LARGE SCALE GENOMIC DNA]</scope>
    <source>
        <strain evidence="2 3">CGMCC 1.6102</strain>
    </source>
</reference>
<dbReference type="Pfam" id="PF00578">
    <property type="entry name" value="AhpC-TSA"/>
    <property type="match status" value="1"/>
</dbReference>
<proteinExistence type="predicted"/>
<dbReference type="GO" id="GO:0016491">
    <property type="term" value="F:oxidoreductase activity"/>
    <property type="evidence" value="ECO:0007669"/>
    <property type="project" value="InterPro"/>
</dbReference>
<dbReference type="InterPro" id="IPR013766">
    <property type="entry name" value="Thioredoxin_domain"/>
</dbReference>
<dbReference type="Gene3D" id="3.40.30.10">
    <property type="entry name" value="Glutaredoxin"/>
    <property type="match status" value="1"/>
</dbReference>
<feature type="domain" description="Thioredoxin" evidence="1">
    <location>
        <begin position="12"/>
        <end position="162"/>
    </location>
</feature>
<keyword evidence="3" id="KW-1185">Reference proteome</keyword>
<dbReference type="PANTHER" id="PTHR42852:SF13">
    <property type="entry name" value="PROTEIN DIPZ"/>
    <property type="match status" value="1"/>
</dbReference>
<dbReference type="RefSeq" id="WP_073092263.1">
    <property type="nucleotide sequence ID" value="NZ_FRCY01000002.1"/>
</dbReference>
<keyword evidence="2" id="KW-0413">Isomerase</keyword>
<gene>
    <name evidence="2" type="ORF">SAMN04488057_102217</name>
</gene>
<dbReference type="InterPro" id="IPR000866">
    <property type="entry name" value="AhpC/TSA"/>
</dbReference>
<dbReference type="CDD" id="cd02966">
    <property type="entry name" value="TlpA_like_family"/>
    <property type="match status" value="1"/>
</dbReference>
<sequence>MNVFFIHLAFLFLWGPAAKENIAPEPEFKIISFEEFEVLTAADSDKLRIYNFWATWCAPCIREMPHFEAASAQDPDLELVFISMDDGRRPERVTSFIKRKEIQSPVYLLDDVDFNSWIDKVDQSWTGAIPATLFILPDGERIFHEGELEADELQKLIDQFKP</sequence>
<dbReference type="SUPFAM" id="SSF52833">
    <property type="entry name" value="Thioredoxin-like"/>
    <property type="match status" value="1"/>
</dbReference>
<evidence type="ECO:0000259" key="1">
    <source>
        <dbReference type="PROSITE" id="PS51352"/>
    </source>
</evidence>
<protein>
    <submittedName>
        <fullName evidence="2">Thiol-disulfide isomerase or thioredoxin</fullName>
    </submittedName>
</protein>
<dbReference type="InterPro" id="IPR050553">
    <property type="entry name" value="Thioredoxin_ResA/DsbE_sf"/>
</dbReference>
<dbReference type="PROSITE" id="PS51352">
    <property type="entry name" value="THIOREDOXIN_2"/>
    <property type="match status" value="1"/>
</dbReference>
<dbReference type="GO" id="GO:0016853">
    <property type="term" value="F:isomerase activity"/>
    <property type="evidence" value="ECO:0007669"/>
    <property type="project" value="UniProtKB-KW"/>
</dbReference>